<dbReference type="AlphaFoldDB" id="A0AAV5MKF7"/>
<reference evidence="1 2" key="1">
    <citation type="journal article" date="2021" name="Commun. Biol.">
        <title>The genome of Shorea leprosula (Dipterocarpaceae) highlights the ecological relevance of drought in aseasonal tropical rainforests.</title>
        <authorList>
            <person name="Ng K.K.S."/>
            <person name="Kobayashi M.J."/>
            <person name="Fawcett J.A."/>
            <person name="Hatakeyama M."/>
            <person name="Paape T."/>
            <person name="Ng C.H."/>
            <person name="Ang C.C."/>
            <person name="Tnah L.H."/>
            <person name="Lee C.T."/>
            <person name="Nishiyama T."/>
            <person name="Sese J."/>
            <person name="O'Brien M.J."/>
            <person name="Copetti D."/>
            <person name="Mohd Noor M.I."/>
            <person name="Ong R.C."/>
            <person name="Putra M."/>
            <person name="Sireger I.Z."/>
            <person name="Indrioko S."/>
            <person name="Kosugi Y."/>
            <person name="Izuno A."/>
            <person name="Isagi Y."/>
            <person name="Lee S.L."/>
            <person name="Shimizu K.K."/>
        </authorList>
    </citation>
    <scope>NUCLEOTIDE SEQUENCE [LARGE SCALE GENOMIC DNA]</scope>
    <source>
        <strain evidence="1">214</strain>
    </source>
</reference>
<organism evidence="1 2">
    <name type="scientific">Rubroshorea leprosula</name>
    <dbReference type="NCBI Taxonomy" id="152421"/>
    <lineage>
        <taxon>Eukaryota</taxon>
        <taxon>Viridiplantae</taxon>
        <taxon>Streptophyta</taxon>
        <taxon>Embryophyta</taxon>
        <taxon>Tracheophyta</taxon>
        <taxon>Spermatophyta</taxon>
        <taxon>Magnoliopsida</taxon>
        <taxon>eudicotyledons</taxon>
        <taxon>Gunneridae</taxon>
        <taxon>Pentapetalae</taxon>
        <taxon>rosids</taxon>
        <taxon>malvids</taxon>
        <taxon>Malvales</taxon>
        <taxon>Dipterocarpaceae</taxon>
        <taxon>Rubroshorea</taxon>
    </lineage>
</organism>
<dbReference type="Proteomes" id="UP001054252">
    <property type="component" value="Unassembled WGS sequence"/>
</dbReference>
<name>A0AAV5MKF7_9ROSI</name>
<comment type="caution">
    <text evidence="1">The sequence shown here is derived from an EMBL/GenBank/DDBJ whole genome shotgun (WGS) entry which is preliminary data.</text>
</comment>
<protein>
    <submittedName>
        <fullName evidence="1">Uncharacterized protein</fullName>
    </submittedName>
</protein>
<proteinExistence type="predicted"/>
<accession>A0AAV5MKF7</accession>
<evidence type="ECO:0000313" key="2">
    <source>
        <dbReference type="Proteomes" id="UP001054252"/>
    </source>
</evidence>
<sequence>MRYETCDRMRLQPPEYRSECRCCLRSRRSLISEPDFTADQDH</sequence>
<keyword evidence="2" id="KW-1185">Reference proteome</keyword>
<gene>
    <name evidence="1" type="ORF">SLEP1_g56702</name>
</gene>
<evidence type="ECO:0000313" key="1">
    <source>
        <dbReference type="EMBL" id="GKV49984.1"/>
    </source>
</evidence>
<dbReference type="EMBL" id="BPVZ01000331">
    <property type="protein sequence ID" value="GKV49984.1"/>
    <property type="molecule type" value="Genomic_DNA"/>
</dbReference>